<name>A0ABD0YKN9_9HEMI</name>
<comment type="caution">
    <text evidence="2">The sequence shown here is derived from an EMBL/GenBank/DDBJ whole genome shotgun (WGS) entry which is preliminary data.</text>
</comment>
<keyword evidence="3" id="KW-1185">Reference proteome</keyword>
<dbReference type="Proteomes" id="UP001558652">
    <property type="component" value="Unassembled WGS sequence"/>
</dbReference>
<proteinExistence type="predicted"/>
<reference evidence="2 3" key="1">
    <citation type="submission" date="2024-07" db="EMBL/GenBank/DDBJ databases">
        <title>Chromosome-level genome assembly of the water stick insect Ranatra chinensis (Heteroptera: Nepidae).</title>
        <authorList>
            <person name="Liu X."/>
        </authorList>
    </citation>
    <scope>NUCLEOTIDE SEQUENCE [LARGE SCALE GENOMIC DNA]</scope>
    <source>
        <strain evidence="2">Cailab_2021Rc</strain>
        <tissue evidence="2">Muscle</tissue>
    </source>
</reference>
<gene>
    <name evidence="2" type="ORF">AAG570_011349</name>
</gene>
<evidence type="ECO:0000256" key="1">
    <source>
        <dbReference type="SAM" id="MobiDB-lite"/>
    </source>
</evidence>
<accession>A0ABD0YKN9</accession>
<sequence>MAGYEQYQSWLLEVPLTSAEYAEASSDDLSSEWDSDAPDGQTTADIHTHKFRPYADSIRASAPLKHTLCPDDETPVHSHATSETGMLMLIPLRSHRLTAGPKTLTSDPSVNAWNMTSSEWCIEDRWKGFGLEGLSSDNIRLSGWVPAGSIPYAHVDAFKSRVWIPCHSLVNVQAKVADTAGGKD</sequence>
<dbReference type="AlphaFoldDB" id="A0ABD0YKN9"/>
<feature type="region of interest" description="Disordered" evidence="1">
    <location>
        <begin position="23"/>
        <end position="44"/>
    </location>
</feature>
<organism evidence="2 3">
    <name type="scientific">Ranatra chinensis</name>
    <dbReference type="NCBI Taxonomy" id="642074"/>
    <lineage>
        <taxon>Eukaryota</taxon>
        <taxon>Metazoa</taxon>
        <taxon>Ecdysozoa</taxon>
        <taxon>Arthropoda</taxon>
        <taxon>Hexapoda</taxon>
        <taxon>Insecta</taxon>
        <taxon>Pterygota</taxon>
        <taxon>Neoptera</taxon>
        <taxon>Paraneoptera</taxon>
        <taxon>Hemiptera</taxon>
        <taxon>Heteroptera</taxon>
        <taxon>Panheteroptera</taxon>
        <taxon>Nepomorpha</taxon>
        <taxon>Nepidae</taxon>
        <taxon>Ranatrinae</taxon>
        <taxon>Ranatra</taxon>
    </lineage>
</organism>
<evidence type="ECO:0000313" key="3">
    <source>
        <dbReference type="Proteomes" id="UP001558652"/>
    </source>
</evidence>
<dbReference type="EMBL" id="JBFDAA010000006">
    <property type="protein sequence ID" value="KAL1131736.1"/>
    <property type="molecule type" value="Genomic_DNA"/>
</dbReference>
<feature type="compositionally biased region" description="Acidic residues" evidence="1">
    <location>
        <begin position="25"/>
        <end position="37"/>
    </location>
</feature>
<protein>
    <submittedName>
        <fullName evidence="2">Uncharacterized protein</fullName>
    </submittedName>
</protein>
<evidence type="ECO:0000313" key="2">
    <source>
        <dbReference type="EMBL" id="KAL1131736.1"/>
    </source>
</evidence>